<dbReference type="RefSeq" id="XP_022313244.1">
    <property type="nucleotide sequence ID" value="XM_022457536.1"/>
</dbReference>
<proteinExistence type="predicted"/>
<accession>A0A8B8CDK6</accession>
<dbReference type="KEGG" id="cvn:111118202"/>
<dbReference type="AlphaFoldDB" id="A0A8B8CDK6"/>
<gene>
    <name evidence="3" type="primary">LOC111118202</name>
</gene>
<evidence type="ECO:0000256" key="1">
    <source>
        <dbReference type="SAM" id="MobiDB-lite"/>
    </source>
</evidence>
<reference evidence="3" key="1">
    <citation type="submission" date="2025-08" db="UniProtKB">
        <authorList>
            <consortium name="RefSeq"/>
        </authorList>
    </citation>
    <scope>IDENTIFICATION</scope>
    <source>
        <tissue evidence="3">Whole sample</tissue>
    </source>
</reference>
<dbReference type="Proteomes" id="UP000694844">
    <property type="component" value="Chromosome 2"/>
</dbReference>
<name>A0A8B8CDK6_CRAVI</name>
<sequence>MVRINLPEFWVMGTLLSRPKAKNQSTRKDVRSAKRPDNPDYGVLALIHKKASKPKKTKPLIDARPEKGKISIAKMYEQRYRPAFSGVDKQAYCDLFQKNPVPKVPAKVEVGLVFKVKKSALNINPFVEADTTPCIKERRLSIMGNNPDLLNISRHFQTRKHPSNRNLIAKY</sequence>
<dbReference type="GeneID" id="111118202"/>
<dbReference type="OrthoDB" id="10474911at2759"/>
<organism evidence="2 3">
    <name type="scientific">Crassostrea virginica</name>
    <name type="common">Eastern oyster</name>
    <dbReference type="NCBI Taxonomy" id="6565"/>
    <lineage>
        <taxon>Eukaryota</taxon>
        <taxon>Metazoa</taxon>
        <taxon>Spiralia</taxon>
        <taxon>Lophotrochozoa</taxon>
        <taxon>Mollusca</taxon>
        <taxon>Bivalvia</taxon>
        <taxon>Autobranchia</taxon>
        <taxon>Pteriomorphia</taxon>
        <taxon>Ostreida</taxon>
        <taxon>Ostreoidea</taxon>
        <taxon>Ostreidae</taxon>
        <taxon>Crassostrea</taxon>
    </lineage>
</organism>
<evidence type="ECO:0000313" key="3">
    <source>
        <dbReference type="RefSeq" id="XP_022313244.1"/>
    </source>
</evidence>
<feature type="region of interest" description="Disordered" evidence="1">
    <location>
        <begin position="20"/>
        <end position="39"/>
    </location>
</feature>
<protein>
    <submittedName>
        <fullName evidence="3">Uncharacterized protein LOC111118202</fullName>
    </submittedName>
</protein>
<evidence type="ECO:0000313" key="2">
    <source>
        <dbReference type="Proteomes" id="UP000694844"/>
    </source>
</evidence>
<keyword evidence="2" id="KW-1185">Reference proteome</keyword>
<feature type="compositionally biased region" description="Basic and acidic residues" evidence="1">
    <location>
        <begin position="26"/>
        <end position="38"/>
    </location>
</feature>